<gene>
    <name evidence="1" type="ORF">GCM10007932_19430</name>
</gene>
<protein>
    <submittedName>
        <fullName evidence="1">Uncharacterized protein</fullName>
    </submittedName>
</protein>
<evidence type="ECO:0000313" key="2">
    <source>
        <dbReference type="Proteomes" id="UP001156690"/>
    </source>
</evidence>
<keyword evidence="2" id="KW-1185">Reference proteome</keyword>
<dbReference type="AlphaFoldDB" id="A0AAV5NQ01"/>
<proteinExistence type="predicted"/>
<organism evidence="1 2">
    <name type="scientific">Vibrio penaeicida</name>
    <dbReference type="NCBI Taxonomy" id="104609"/>
    <lineage>
        <taxon>Bacteria</taxon>
        <taxon>Pseudomonadati</taxon>
        <taxon>Pseudomonadota</taxon>
        <taxon>Gammaproteobacteria</taxon>
        <taxon>Vibrionales</taxon>
        <taxon>Vibrionaceae</taxon>
        <taxon>Vibrio</taxon>
    </lineage>
</organism>
<comment type="caution">
    <text evidence="1">The sequence shown here is derived from an EMBL/GenBank/DDBJ whole genome shotgun (WGS) entry which is preliminary data.</text>
</comment>
<reference evidence="2" key="1">
    <citation type="journal article" date="2019" name="Int. J. Syst. Evol. Microbiol.">
        <title>The Global Catalogue of Microorganisms (GCM) 10K type strain sequencing project: providing services to taxonomists for standard genome sequencing and annotation.</title>
        <authorList>
            <consortium name="The Broad Institute Genomics Platform"/>
            <consortium name="The Broad Institute Genome Sequencing Center for Infectious Disease"/>
            <person name="Wu L."/>
            <person name="Ma J."/>
        </authorList>
    </citation>
    <scope>NUCLEOTIDE SEQUENCE [LARGE SCALE GENOMIC DNA]</scope>
    <source>
        <strain evidence="2">NBRC 15640</strain>
    </source>
</reference>
<evidence type="ECO:0000313" key="1">
    <source>
        <dbReference type="EMBL" id="GLQ72583.1"/>
    </source>
</evidence>
<accession>A0AAV5NQ01</accession>
<sequence>MLHDCELRMGIILQLEGGAIDDLLGNRLTVINQKIGLNRVFHVKHSIPMLPYTVSNRMVGNVALKNIEAFLE</sequence>
<dbReference type="EMBL" id="BSNX01000017">
    <property type="protein sequence ID" value="GLQ72583.1"/>
    <property type="molecule type" value="Genomic_DNA"/>
</dbReference>
<dbReference type="Proteomes" id="UP001156690">
    <property type="component" value="Unassembled WGS sequence"/>
</dbReference>
<name>A0AAV5NQ01_9VIBR</name>